<name>W7YX86_9BACL</name>
<dbReference type="STRING" id="1236976.JCM16418_1001"/>
<dbReference type="InterPro" id="IPR038135">
    <property type="entry name" value="Methylthiotransferase_N_sf"/>
</dbReference>
<dbReference type="EMBL" id="BAVZ01000002">
    <property type="protein sequence ID" value="GAF07014.1"/>
    <property type="molecule type" value="Genomic_DNA"/>
</dbReference>
<dbReference type="Proteomes" id="UP000019364">
    <property type="component" value="Unassembled WGS sequence"/>
</dbReference>
<sequence>MSSVAFYTLGCKVNFYDTEAIWQLFKNEAMNKSISSRPPMFI</sequence>
<gene>
    <name evidence="1" type="ORF">JCM16418_1001</name>
</gene>
<proteinExistence type="predicted"/>
<protein>
    <submittedName>
        <fullName evidence="1">MiaB family protein</fullName>
    </submittedName>
</protein>
<dbReference type="Gene3D" id="3.40.50.12160">
    <property type="entry name" value="Methylthiotransferase, N-terminal domain"/>
    <property type="match status" value="1"/>
</dbReference>
<accession>W7YX86</accession>
<dbReference type="eggNOG" id="COG0621">
    <property type="taxonomic scope" value="Bacteria"/>
</dbReference>
<keyword evidence="2" id="KW-1185">Reference proteome</keyword>
<organism evidence="1 2">
    <name type="scientific">Paenibacillus pini JCM 16418</name>
    <dbReference type="NCBI Taxonomy" id="1236976"/>
    <lineage>
        <taxon>Bacteria</taxon>
        <taxon>Bacillati</taxon>
        <taxon>Bacillota</taxon>
        <taxon>Bacilli</taxon>
        <taxon>Bacillales</taxon>
        <taxon>Paenibacillaceae</taxon>
        <taxon>Paenibacillus</taxon>
    </lineage>
</organism>
<reference evidence="1 2" key="1">
    <citation type="journal article" date="2014" name="Genome Announc.">
        <title>Draft Genome Sequence of Paenibacillus pini JCM 16418T, Isolated from the Rhizosphere of Pine Tree.</title>
        <authorList>
            <person name="Yuki M."/>
            <person name="Oshima K."/>
            <person name="Suda W."/>
            <person name="Oshida Y."/>
            <person name="Kitamura K."/>
            <person name="Iida Y."/>
            <person name="Hattori M."/>
            <person name="Ohkuma M."/>
        </authorList>
    </citation>
    <scope>NUCLEOTIDE SEQUENCE [LARGE SCALE GENOMIC DNA]</scope>
    <source>
        <strain evidence="1 2">JCM 16418</strain>
    </source>
</reference>
<comment type="caution">
    <text evidence="1">The sequence shown here is derived from an EMBL/GenBank/DDBJ whole genome shotgun (WGS) entry which is preliminary data.</text>
</comment>
<evidence type="ECO:0000313" key="2">
    <source>
        <dbReference type="Proteomes" id="UP000019364"/>
    </source>
</evidence>
<evidence type="ECO:0000313" key="1">
    <source>
        <dbReference type="EMBL" id="GAF07014.1"/>
    </source>
</evidence>
<dbReference type="AlphaFoldDB" id="W7YX86"/>